<dbReference type="EMBL" id="NNAY01000265">
    <property type="protein sequence ID" value="OXU29621.1"/>
    <property type="molecule type" value="Genomic_DNA"/>
</dbReference>
<comment type="caution">
    <text evidence="2">The sequence shown here is derived from an EMBL/GenBank/DDBJ whole genome shotgun (WGS) entry which is preliminary data.</text>
</comment>
<keyword evidence="3" id="KW-1185">Reference proteome</keyword>
<dbReference type="Proteomes" id="UP000215335">
    <property type="component" value="Unassembled WGS sequence"/>
</dbReference>
<organism evidence="2 3">
    <name type="scientific">Trichomalopsis sarcophagae</name>
    <dbReference type="NCBI Taxonomy" id="543379"/>
    <lineage>
        <taxon>Eukaryota</taxon>
        <taxon>Metazoa</taxon>
        <taxon>Ecdysozoa</taxon>
        <taxon>Arthropoda</taxon>
        <taxon>Hexapoda</taxon>
        <taxon>Insecta</taxon>
        <taxon>Pterygota</taxon>
        <taxon>Neoptera</taxon>
        <taxon>Endopterygota</taxon>
        <taxon>Hymenoptera</taxon>
        <taxon>Apocrita</taxon>
        <taxon>Proctotrupomorpha</taxon>
        <taxon>Chalcidoidea</taxon>
        <taxon>Pteromalidae</taxon>
        <taxon>Pteromalinae</taxon>
        <taxon>Trichomalopsis</taxon>
    </lineage>
</organism>
<reference evidence="2 3" key="1">
    <citation type="journal article" date="2017" name="Curr. Biol.">
        <title>The Evolution of Venom by Co-option of Single-Copy Genes.</title>
        <authorList>
            <person name="Martinson E.O."/>
            <person name="Mrinalini"/>
            <person name="Kelkar Y.D."/>
            <person name="Chang C.H."/>
            <person name="Werren J.H."/>
        </authorList>
    </citation>
    <scope>NUCLEOTIDE SEQUENCE [LARGE SCALE GENOMIC DNA]</scope>
    <source>
        <strain evidence="2 3">Alberta</strain>
        <tissue evidence="2">Whole body</tissue>
    </source>
</reference>
<gene>
    <name evidence="2" type="ORF">TSAR_009092</name>
</gene>
<proteinExistence type="predicted"/>
<name>A0A232FFU0_9HYME</name>
<evidence type="ECO:0000256" key="1">
    <source>
        <dbReference type="SAM" id="MobiDB-lite"/>
    </source>
</evidence>
<dbReference type="AlphaFoldDB" id="A0A232FFU0"/>
<evidence type="ECO:0000313" key="3">
    <source>
        <dbReference type="Proteomes" id="UP000215335"/>
    </source>
</evidence>
<evidence type="ECO:0000313" key="2">
    <source>
        <dbReference type="EMBL" id="OXU29621.1"/>
    </source>
</evidence>
<sequence>MVVFVHTGAEDGRGRAVRDVAQTDRRRHEEEPGQPEGETREEQVWHENHTSGAFKSKLVEGVNAPNHFSHRRAYRTMPSSPSRCLEVFRRKSHESGPPSAFCGDCLLSVEASIDIIDELSRLCTCVCDVHFVDQGRKKIVMGWQIFTARWNEFWMGVFSSIQGWYTGRKQLLLPEILGLVRMYAAAGYSEYADKGMAQGWIPRCTRIEPEGLETLAS</sequence>
<accession>A0A232FFU0</accession>
<protein>
    <submittedName>
        <fullName evidence="2">Uncharacterized protein</fullName>
    </submittedName>
</protein>
<feature type="compositionally biased region" description="Basic and acidic residues" evidence="1">
    <location>
        <begin position="8"/>
        <end position="43"/>
    </location>
</feature>
<feature type="region of interest" description="Disordered" evidence="1">
    <location>
        <begin position="1"/>
        <end position="43"/>
    </location>
</feature>